<evidence type="ECO:0000313" key="3">
    <source>
        <dbReference type="Proteomes" id="UP000215335"/>
    </source>
</evidence>
<sequence length="124" mass="14161">MVLTRTGKGKDISKMTDPQVIEELREQIARLSAAQTRNLLTIAEPIKITLEQYYMDVEQFGAVWSIFVSNQKFAALRRRPGSRSPGKDIVNLAVETWLRFRRTRNTDPKASQRANATTPCTEHQ</sequence>
<accession>A0A232EJ75</accession>
<dbReference type="AlphaFoldDB" id="A0A232EJ75"/>
<protein>
    <submittedName>
        <fullName evidence="2">Uncharacterized protein</fullName>
    </submittedName>
</protein>
<name>A0A232EJ75_9HYME</name>
<gene>
    <name evidence="2" type="ORF">TSAR_000831</name>
</gene>
<organism evidence="2 3">
    <name type="scientific">Trichomalopsis sarcophagae</name>
    <dbReference type="NCBI Taxonomy" id="543379"/>
    <lineage>
        <taxon>Eukaryota</taxon>
        <taxon>Metazoa</taxon>
        <taxon>Ecdysozoa</taxon>
        <taxon>Arthropoda</taxon>
        <taxon>Hexapoda</taxon>
        <taxon>Insecta</taxon>
        <taxon>Pterygota</taxon>
        <taxon>Neoptera</taxon>
        <taxon>Endopterygota</taxon>
        <taxon>Hymenoptera</taxon>
        <taxon>Apocrita</taxon>
        <taxon>Proctotrupomorpha</taxon>
        <taxon>Chalcidoidea</taxon>
        <taxon>Pteromalidae</taxon>
        <taxon>Pteromalinae</taxon>
        <taxon>Trichomalopsis</taxon>
    </lineage>
</organism>
<evidence type="ECO:0000313" key="2">
    <source>
        <dbReference type="EMBL" id="OXU18372.1"/>
    </source>
</evidence>
<reference evidence="2 3" key="1">
    <citation type="journal article" date="2017" name="Curr. Biol.">
        <title>The Evolution of Venom by Co-option of Single-Copy Genes.</title>
        <authorList>
            <person name="Martinson E.O."/>
            <person name="Mrinalini"/>
            <person name="Kelkar Y.D."/>
            <person name="Chang C.H."/>
            <person name="Werren J.H."/>
        </authorList>
    </citation>
    <scope>NUCLEOTIDE SEQUENCE [LARGE SCALE GENOMIC DNA]</scope>
    <source>
        <strain evidence="2 3">Alberta</strain>
        <tissue evidence="2">Whole body</tissue>
    </source>
</reference>
<proteinExistence type="predicted"/>
<dbReference type="EMBL" id="NNAY01004095">
    <property type="protein sequence ID" value="OXU18372.1"/>
    <property type="molecule type" value="Genomic_DNA"/>
</dbReference>
<comment type="caution">
    <text evidence="2">The sequence shown here is derived from an EMBL/GenBank/DDBJ whole genome shotgun (WGS) entry which is preliminary data.</text>
</comment>
<keyword evidence="3" id="KW-1185">Reference proteome</keyword>
<feature type="region of interest" description="Disordered" evidence="1">
    <location>
        <begin position="104"/>
        <end position="124"/>
    </location>
</feature>
<dbReference type="Proteomes" id="UP000215335">
    <property type="component" value="Unassembled WGS sequence"/>
</dbReference>
<evidence type="ECO:0000256" key="1">
    <source>
        <dbReference type="SAM" id="MobiDB-lite"/>
    </source>
</evidence>
<feature type="compositionally biased region" description="Polar residues" evidence="1">
    <location>
        <begin position="108"/>
        <end position="124"/>
    </location>
</feature>